<gene>
    <name evidence="1" type="ORF">BpHYR1_051097</name>
</gene>
<reference evidence="1 2" key="1">
    <citation type="journal article" date="2018" name="Sci. Rep.">
        <title>Genomic signatures of local adaptation to the degree of environmental predictability in rotifers.</title>
        <authorList>
            <person name="Franch-Gras L."/>
            <person name="Hahn C."/>
            <person name="Garcia-Roger E.M."/>
            <person name="Carmona M.J."/>
            <person name="Serra M."/>
            <person name="Gomez A."/>
        </authorList>
    </citation>
    <scope>NUCLEOTIDE SEQUENCE [LARGE SCALE GENOMIC DNA]</scope>
    <source>
        <strain evidence="1">HYR1</strain>
    </source>
</reference>
<name>A0A3M7PGT3_BRAPC</name>
<comment type="caution">
    <text evidence="1">The sequence shown here is derived from an EMBL/GenBank/DDBJ whole genome shotgun (WGS) entry which is preliminary data.</text>
</comment>
<evidence type="ECO:0000313" key="2">
    <source>
        <dbReference type="Proteomes" id="UP000276133"/>
    </source>
</evidence>
<organism evidence="1 2">
    <name type="scientific">Brachionus plicatilis</name>
    <name type="common">Marine rotifer</name>
    <name type="synonym">Brachionus muelleri</name>
    <dbReference type="NCBI Taxonomy" id="10195"/>
    <lineage>
        <taxon>Eukaryota</taxon>
        <taxon>Metazoa</taxon>
        <taxon>Spiralia</taxon>
        <taxon>Gnathifera</taxon>
        <taxon>Rotifera</taxon>
        <taxon>Eurotatoria</taxon>
        <taxon>Monogononta</taxon>
        <taxon>Pseudotrocha</taxon>
        <taxon>Ploima</taxon>
        <taxon>Brachionidae</taxon>
        <taxon>Brachionus</taxon>
    </lineage>
</organism>
<dbReference type="Proteomes" id="UP000276133">
    <property type="component" value="Unassembled WGS sequence"/>
</dbReference>
<accession>A0A3M7PGT3</accession>
<protein>
    <submittedName>
        <fullName evidence="1">Uncharacterized protein</fullName>
    </submittedName>
</protein>
<proteinExistence type="predicted"/>
<evidence type="ECO:0000313" key="1">
    <source>
        <dbReference type="EMBL" id="RMZ98272.1"/>
    </source>
</evidence>
<dbReference type="EMBL" id="REGN01010877">
    <property type="protein sequence ID" value="RMZ98272.1"/>
    <property type="molecule type" value="Genomic_DNA"/>
</dbReference>
<keyword evidence="2" id="KW-1185">Reference proteome</keyword>
<dbReference type="AlphaFoldDB" id="A0A3M7PGT3"/>
<sequence length="59" mass="7141">MDKENRELFNYLVLLGLILPFQNCTNDSCLKKGKDLKLHKFEHFTWQSEKPGRKWKNLF</sequence>